<dbReference type="Pfam" id="PF01612">
    <property type="entry name" value="DNA_pol_A_exo1"/>
    <property type="match status" value="1"/>
</dbReference>
<dbReference type="PANTHER" id="PTHR10133">
    <property type="entry name" value="DNA POLYMERASE I"/>
    <property type="match status" value="1"/>
</dbReference>
<evidence type="ECO:0000259" key="11">
    <source>
        <dbReference type="SMART" id="SM00482"/>
    </source>
</evidence>
<keyword evidence="5" id="KW-0548">Nucleotidyltransferase</keyword>
<dbReference type="GO" id="GO:0008408">
    <property type="term" value="F:3'-5' exonuclease activity"/>
    <property type="evidence" value="ECO:0007669"/>
    <property type="project" value="InterPro"/>
</dbReference>
<sequence>MEFKFDPENPKFVYVTTLEEANNALDALEKEKVVGVDVESTSLDPYSGILLMIQVSTPSISYIFDARSIDMKNFPRLKEFLESKDRIKILHNGKFDYKFIKVHTGIAVDNIFDTMLAEAILNSGLGKAYYALKDLASAYLGLTMEKDTRKTFAVANSKTQFSETQLKYAALDTLIMFPIFEKQLEKLKKENLINIGKLEFAVTRVVGDMELTGIYLNQEKWRDIISRLKEKREKYAKEFQEAIKPYYGATAIDLFGNSSDFININSNVQLLELFNKRLGLDLPSTGDAILSGCTHPVAKMLRDYRQYEKLVSAFGDTLLEKINKVTGRVHPEFNQMGTATGRFSCNNPNLQQIPRNSEEAPFRQCINPKHGYKLVVADYSAFEMRILAELSKDVKMVNALNEGLDIHSYTASLMFGKEYTPDFKKKYPDLRQIAKPIGFGLMYGMGPMGLANRLYMETGKPVSKEEAEDYMNKYFASYPSVREFLDKTAKTAVRNGWSMTPAGRKRWYDKPQNDDPEFRKKVSSIEREAKNHPIQGTNADAVKYALVYINEKLKSEHIDGSITHTVHDEIVTEVREDQAEEWSKIQSDQMIRAAQLFIKNVKVISDPFIGDVWEH</sequence>
<evidence type="ECO:0000256" key="1">
    <source>
        <dbReference type="ARBA" id="ARBA00007705"/>
    </source>
</evidence>
<dbReference type="EC" id="2.7.7.7" evidence="2"/>
<keyword evidence="8" id="KW-0238">DNA-binding</keyword>
<dbReference type="GO" id="GO:0003677">
    <property type="term" value="F:DNA binding"/>
    <property type="evidence" value="ECO:0007669"/>
    <property type="project" value="UniProtKB-KW"/>
</dbReference>
<evidence type="ECO:0000256" key="2">
    <source>
        <dbReference type="ARBA" id="ARBA00012417"/>
    </source>
</evidence>
<dbReference type="EMBL" id="JAAZNL010000016">
    <property type="protein sequence ID" value="NMB69861.1"/>
    <property type="molecule type" value="Genomic_DNA"/>
</dbReference>
<reference evidence="12 13" key="1">
    <citation type="journal article" date="2020" name="Biotechnol. Biofuels">
        <title>New insights from the biogas microbiome by comprehensive genome-resolved metagenomics of nearly 1600 species originating from multiple anaerobic digesters.</title>
        <authorList>
            <person name="Campanaro S."/>
            <person name="Treu L."/>
            <person name="Rodriguez-R L.M."/>
            <person name="Kovalovszki A."/>
            <person name="Ziels R.M."/>
            <person name="Maus I."/>
            <person name="Zhu X."/>
            <person name="Kougias P.G."/>
            <person name="Basile A."/>
            <person name="Luo G."/>
            <person name="Schluter A."/>
            <person name="Konstantinidis K.T."/>
            <person name="Angelidaki I."/>
        </authorList>
    </citation>
    <scope>NUCLEOTIDE SEQUENCE [LARGE SCALE GENOMIC DNA]</scope>
    <source>
        <strain evidence="12">AS27yjCOA_165</strain>
    </source>
</reference>
<dbReference type="GO" id="GO:0006261">
    <property type="term" value="P:DNA-templated DNA replication"/>
    <property type="evidence" value="ECO:0007669"/>
    <property type="project" value="InterPro"/>
</dbReference>
<name>A0A7X9HGZ6_UNCKA</name>
<keyword evidence="4" id="KW-0808">Transferase</keyword>
<accession>A0A7X9HGZ6</accession>
<dbReference type="Gene3D" id="1.20.1060.10">
    <property type="entry name" value="Taq DNA Polymerase, Chain T, domain 4"/>
    <property type="match status" value="1"/>
</dbReference>
<comment type="catalytic activity">
    <reaction evidence="9">
        <text>DNA(n) + a 2'-deoxyribonucleoside 5'-triphosphate = DNA(n+1) + diphosphate</text>
        <dbReference type="Rhea" id="RHEA:22508"/>
        <dbReference type="Rhea" id="RHEA-COMP:17339"/>
        <dbReference type="Rhea" id="RHEA-COMP:17340"/>
        <dbReference type="ChEBI" id="CHEBI:33019"/>
        <dbReference type="ChEBI" id="CHEBI:61560"/>
        <dbReference type="ChEBI" id="CHEBI:173112"/>
        <dbReference type="EC" id="2.7.7.7"/>
    </reaction>
</comment>
<dbReference type="GO" id="GO:0003887">
    <property type="term" value="F:DNA-directed DNA polymerase activity"/>
    <property type="evidence" value="ECO:0007669"/>
    <property type="project" value="UniProtKB-KW"/>
</dbReference>
<evidence type="ECO:0000256" key="8">
    <source>
        <dbReference type="ARBA" id="ARBA00023125"/>
    </source>
</evidence>
<evidence type="ECO:0000256" key="4">
    <source>
        <dbReference type="ARBA" id="ARBA00022679"/>
    </source>
</evidence>
<evidence type="ECO:0000256" key="5">
    <source>
        <dbReference type="ARBA" id="ARBA00022695"/>
    </source>
</evidence>
<dbReference type="InterPro" id="IPR002298">
    <property type="entry name" value="DNA_polymerase_A"/>
</dbReference>
<dbReference type="InterPro" id="IPR002562">
    <property type="entry name" value="3'-5'_exonuclease_dom"/>
</dbReference>
<organism evidence="12 13">
    <name type="scientific">candidate division WWE3 bacterium</name>
    <dbReference type="NCBI Taxonomy" id="2053526"/>
    <lineage>
        <taxon>Bacteria</taxon>
        <taxon>Katanobacteria</taxon>
    </lineage>
</organism>
<feature type="domain" description="DNA-directed DNA polymerase family A palm" evidence="11">
    <location>
        <begin position="363"/>
        <end position="578"/>
    </location>
</feature>
<protein>
    <recommendedName>
        <fullName evidence="3">DNA polymerase I</fullName>
        <ecNumber evidence="2">2.7.7.7</ecNumber>
    </recommendedName>
</protein>
<evidence type="ECO:0000256" key="3">
    <source>
        <dbReference type="ARBA" id="ARBA00020311"/>
    </source>
</evidence>
<evidence type="ECO:0000313" key="13">
    <source>
        <dbReference type="Proteomes" id="UP000526033"/>
    </source>
</evidence>
<dbReference type="GO" id="GO:0006302">
    <property type="term" value="P:double-strand break repair"/>
    <property type="evidence" value="ECO:0007669"/>
    <property type="project" value="TreeGrafter"/>
</dbReference>
<gene>
    <name evidence="12" type="ORF">GYA27_01490</name>
</gene>
<dbReference type="PANTHER" id="PTHR10133:SF27">
    <property type="entry name" value="DNA POLYMERASE NU"/>
    <property type="match status" value="1"/>
</dbReference>
<evidence type="ECO:0000256" key="9">
    <source>
        <dbReference type="ARBA" id="ARBA00049244"/>
    </source>
</evidence>
<evidence type="ECO:0000256" key="6">
    <source>
        <dbReference type="ARBA" id="ARBA00022705"/>
    </source>
</evidence>
<dbReference type="InterPro" id="IPR019760">
    <property type="entry name" value="DNA-dir_DNA_pol_A_CS"/>
</dbReference>
<dbReference type="Gene3D" id="1.10.150.20">
    <property type="entry name" value="5' to 3' exonuclease, C-terminal subdomain"/>
    <property type="match status" value="1"/>
</dbReference>
<evidence type="ECO:0000313" key="12">
    <source>
        <dbReference type="EMBL" id="NMB69861.1"/>
    </source>
</evidence>
<evidence type="ECO:0000259" key="10">
    <source>
        <dbReference type="SMART" id="SM00474"/>
    </source>
</evidence>
<proteinExistence type="inferred from homology"/>
<feature type="domain" description="3'-5' exonuclease" evidence="10">
    <location>
        <begin position="12"/>
        <end position="188"/>
    </location>
</feature>
<dbReference type="InterPro" id="IPR043502">
    <property type="entry name" value="DNA/RNA_pol_sf"/>
</dbReference>
<dbReference type="Pfam" id="PF00476">
    <property type="entry name" value="DNA_pol_A"/>
    <property type="match status" value="1"/>
</dbReference>
<keyword evidence="6" id="KW-0235">DNA replication</keyword>
<dbReference type="InterPro" id="IPR012337">
    <property type="entry name" value="RNaseH-like_sf"/>
</dbReference>
<dbReference type="SMART" id="SM00482">
    <property type="entry name" value="POLAc"/>
    <property type="match status" value="1"/>
</dbReference>
<dbReference type="Proteomes" id="UP000526033">
    <property type="component" value="Unassembled WGS sequence"/>
</dbReference>
<dbReference type="SMART" id="SM00474">
    <property type="entry name" value="35EXOc"/>
    <property type="match status" value="1"/>
</dbReference>
<dbReference type="AlphaFoldDB" id="A0A7X9HGZ6"/>
<dbReference type="Gene3D" id="3.30.420.10">
    <property type="entry name" value="Ribonuclease H-like superfamily/Ribonuclease H"/>
    <property type="match status" value="1"/>
</dbReference>
<dbReference type="Gene3D" id="3.30.70.370">
    <property type="match status" value="1"/>
</dbReference>
<keyword evidence="7" id="KW-0239">DNA-directed DNA polymerase</keyword>
<dbReference type="PROSITE" id="PS00447">
    <property type="entry name" value="DNA_POLYMERASE_A"/>
    <property type="match status" value="1"/>
</dbReference>
<dbReference type="PRINTS" id="PR00868">
    <property type="entry name" value="DNAPOLI"/>
</dbReference>
<dbReference type="SUPFAM" id="SSF56672">
    <property type="entry name" value="DNA/RNA polymerases"/>
    <property type="match status" value="1"/>
</dbReference>
<dbReference type="InterPro" id="IPR036397">
    <property type="entry name" value="RNaseH_sf"/>
</dbReference>
<comment type="similarity">
    <text evidence="1">Belongs to the DNA polymerase type-A family.</text>
</comment>
<comment type="caution">
    <text evidence="12">The sequence shown here is derived from an EMBL/GenBank/DDBJ whole genome shotgun (WGS) entry which is preliminary data.</text>
</comment>
<evidence type="ECO:0000256" key="7">
    <source>
        <dbReference type="ARBA" id="ARBA00022932"/>
    </source>
</evidence>
<dbReference type="SUPFAM" id="SSF53098">
    <property type="entry name" value="Ribonuclease H-like"/>
    <property type="match status" value="1"/>
</dbReference>
<dbReference type="InterPro" id="IPR001098">
    <property type="entry name" value="DNA-dir_DNA_pol_A_palm_dom"/>
</dbReference>